<reference evidence="2 3" key="1">
    <citation type="submission" date="2018-10" db="EMBL/GenBank/DDBJ databases">
        <title>Lactobacillus sp. R7 and Lactobacillus sp. R19 isolated from fermented mustard green product of Taiwan.</title>
        <authorList>
            <person name="Lin S.-T."/>
        </authorList>
    </citation>
    <scope>NUCLEOTIDE SEQUENCE [LARGE SCALE GENOMIC DNA]</scope>
    <source>
        <strain evidence="2 3">BCRC 81127</strain>
    </source>
</reference>
<dbReference type="EMBL" id="RKLY01000035">
    <property type="protein sequence ID" value="TGD21559.1"/>
    <property type="molecule type" value="Genomic_DNA"/>
</dbReference>
<evidence type="ECO:0000259" key="1">
    <source>
        <dbReference type="Pfam" id="PF12682"/>
    </source>
</evidence>
<dbReference type="Proteomes" id="UP000298021">
    <property type="component" value="Unassembled WGS sequence"/>
</dbReference>
<evidence type="ECO:0000313" key="2">
    <source>
        <dbReference type="EMBL" id="TGD21559.1"/>
    </source>
</evidence>
<dbReference type="OrthoDB" id="9806505at2"/>
<dbReference type="InterPro" id="IPR029039">
    <property type="entry name" value="Flavoprotein-like_sf"/>
</dbReference>
<keyword evidence="3" id="KW-1185">Reference proteome</keyword>
<dbReference type="Gene3D" id="3.40.50.360">
    <property type="match status" value="1"/>
</dbReference>
<dbReference type="RefSeq" id="WP_135374234.1">
    <property type="nucleotide sequence ID" value="NZ_RKLY01000035.1"/>
</dbReference>
<dbReference type="PANTHER" id="PTHR39201:SF1">
    <property type="entry name" value="FLAVODOXIN-LIKE DOMAIN-CONTAINING PROTEIN"/>
    <property type="match status" value="1"/>
</dbReference>
<dbReference type="GO" id="GO:0016651">
    <property type="term" value="F:oxidoreductase activity, acting on NAD(P)H"/>
    <property type="evidence" value="ECO:0007669"/>
    <property type="project" value="UniProtKB-ARBA"/>
</dbReference>
<organism evidence="2 3">
    <name type="scientific">Companilactobacillus suantsaicola</name>
    <dbReference type="NCBI Taxonomy" id="2487723"/>
    <lineage>
        <taxon>Bacteria</taxon>
        <taxon>Bacillati</taxon>
        <taxon>Bacillota</taxon>
        <taxon>Bacilli</taxon>
        <taxon>Lactobacillales</taxon>
        <taxon>Lactobacillaceae</taxon>
        <taxon>Companilactobacillus</taxon>
    </lineage>
</organism>
<feature type="domain" description="Flavodoxin-like" evidence="1">
    <location>
        <begin position="2"/>
        <end position="158"/>
    </location>
</feature>
<dbReference type="GO" id="GO:0010181">
    <property type="term" value="F:FMN binding"/>
    <property type="evidence" value="ECO:0007669"/>
    <property type="project" value="InterPro"/>
</dbReference>
<dbReference type="SUPFAM" id="SSF52218">
    <property type="entry name" value="Flavoproteins"/>
    <property type="match status" value="1"/>
</dbReference>
<comment type="caution">
    <text evidence="2">The sequence shown here is derived from an EMBL/GenBank/DDBJ whole genome shotgun (WGS) entry which is preliminary data.</text>
</comment>
<proteinExistence type="predicted"/>
<gene>
    <name evidence="2" type="ORF">EGT49_10925</name>
</gene>
<dbReference type="Pfam" id="PF12682">
    <property type="entry name" value="Flavodoxin_4"/>
    <property type="match status" value="1"/>
</dbReference>
<protein>
    <submittedName>
        <fullName evidence="2">Flavodoxin</fullName>
    </submittedName>
</protein>
<dbReference type="InterPro" id="IPR008254">
    <property type="entry name" value="Flavodoxin/NO_synth"/>
</dbReference>
<name>A0A4Z0JFW2_9LACO</name>
<dbReference type="AlphaFoldDB" id="A0A4Z0JFW2"/>
<evidence type="ECO:0000313" key="3">
    <source>
        <dbReference type="Proteomes" id="UP000298021"/>
    </source>
</evidence>
<accession>A0A4Z0JFW2</accession>
<dbReference type="PANTHER" id="PTHR39201">
    <property type="entry name" value="EXPORTED PROTEIN-RELATED"/>
    <property type="match status" value="1"/>
</dbReference>
<sequence length="160" mass="18419">MKTLLVYYSKTGVVDKMAQLIAKKLNNVDLYRIQTVRKYADGMYDAWDQAQVEIADNKMPELSGKLPNLSKYDNVIIGGPVWGFNPSNPILSYVRQNDFSNNNIAAFWTYYDHDEKYTSALHREIPTFDPQNGLALSMSLMDNGKLLNQNIDKWIEKINF</sequence>